<evidence type="ECO:0000256" key="1">
    <source>
        <dbReference type="SAM" id="Phobius"/>
    </source>
</evidence>
<organism evidence="2 3">
    <name type="scientific">Micromonospora auratinigra</name>
    <dbReference type="NCBI Taxonomy" id="261654"/>
    <lineage>
        <taxon>Bacteria</taxon>
        <taxon>Bacillati</taxon>
        <taxon>Actinomycetota</taxon>
        <taxon>Actinomycetes</taxon>
        <taxon>Micromonosporales</taxon>
        <taxon>Micromonosporaceae</taxon>
        <taxon>Micromonospora</taxon>
    </lineage>
</organism>
<gene>
    <name evidence="2" type="ORF">GA0070611_4977</name>
</gene>
<feature type="transmembrane region" description="Helical" evidence="1">
    <location>
        <begin position="12"/>
        <end position="35"/>
    </location>
</feature>
<keyword evidence="1" id="KW-0812">Transmembrane</keyword>
<dbReference type="AlphaFoldDB" id="A0A1A9A4G7"/>
<keyword evidence="3" id="KW-1185">Reference proteome</keyword>
<name>A0A1A9A4G7_9ACTN</name>
<keyword evidence="1" id="KW-0472">Membrane</keyword>
<dbReference type="PATRIC" id="fig|261654.4.peg.5046"/>
<reference evidence="3" key="1">
    <citation type="submission" date="2016-06" db="EMBL/GenBank/DDBJ databases">
        <authorList>
            <person name="Varghese N."/>
            <person name="Submissions Spin"/>
        </authorList>
    </citation>
    <scope>NUCLEOTIDE SEQUENCE [LARGE SCALE GENOMIC DNA]</scope>
    <source>
        <strain evidence="3">DSM 44815</strain>
    </source>
</reference>
<feature type="transmembrane region" description="Helical" evidence="1">
    <location>
        <begin position="41"/>
        <end position="69"/>
    </location>
</feature>
<evidence type="ECO:0000313" key="3">
    <source>
        <dbReference type="Proteomes" id="UP000199385"/>
    </source>
</evidence>
<evidence type="ECO:0000313" key="2">
    <source>
        <dbReference type="EMBL" id="SBT50993.1"/>
    </source>
</evidence>
<proteinExistence type="predicted"/>
<keyword evidence="1" id="KW-1133">Transmembrane helix</keyword>
<dbReference type="EMBL" id="LT594323">
    <property type="protein sequence ID" value="SBT50993.1"/>
    <property type="molecule type" value="Genomic_DNA"/>
</dbReference>
<evidence type="ECO:0008006" key="4">
    <source>
        <dbReference type="Google" id="ProtNLM"/>
    </source>
</evidence>
<protein>
    <recommendedName>
        <fullName evidence="4">Sensor</fullName>
    </recommendedName>
</protein>
<dbReference type="Proteomes" id="UP000199385">
    <property type="component" value="Chromosome I"/>
</dbReference>
<accession>A0A1A9A4G7</accession>
<sequence length="97" mass="10600">MPLRRTRAYRLLVWAFRCQPVALVLGGLTAASTLVEVPALTAVLAACMAAFLLPAVVLGVTGMMMLYAGGLMPRDMARRQAMTGMLWRDVVRPLRQP</sequence>